<evidence type="ECO:0000313" key="8">
    <source>
        <dbReference type="Proteomes" id="UP000254834"/>
    </source>
</evidence>
<dbReference type="RefSeq" id="WP_115585932.1">
    <property type="nucleotide sequence ID" value="NZ_CP025544.1"/>
</dbReference>
<gene>
    <name evidence="6" type="primary">dabA</name>
    <name evidence="7" type="ORF">C0J27_04185</name>
</gene>
<feature type="binding site" evidence="6">
    <location>
        <position position="264"/>
    </location>
    <ligand>
        <name>Zn(2+)</name>
        <dbReference type="ChEBI" id="CHEBI:29105"/>
    </ligand>
</feature>
<evidence type="ECO:0000313" key="7">
    <source>
        <dbReference type="EMBL" id="AXK60917.1"/>
    </source>
</evidence>
<dbReference type="KEGG" id="cdes:C0J27_04185"/>
<reference evidence="7 8" key="1">
    <citation type="submission" date="2017-12" db="EMBL/GenBank/DDBJ databases">
        <title>Chromulinavorax destructans is a abundant pathogen of dominant heterotrophic picoflagllates.</title>
        <authorList>
            <person name="Deeg C.M."/>
            <person name="Zimmer M."/>
            <person name="Suttle C.A."/>
        </authorList>
    </citation>
    <scope>NUCLEOTIDE SEQUENCE [LARGE SCALE GENOMIC DNA]</scope>
    <source>
        <strain evidence="7 8">SeV1</strain>
    </source>
</reference>
<sequence>MNLDTKHNNQSCPDIAIFIKESWQKITPFWPLKNLVGVNPLHGFQDMDFEQAILQGAAFFQQKEFPQPMEQVNRQTIKWLQAFFDEGQATLAMPIKSHGFYQALKKLMYFDDQIHNFDADNQQWLSNLPETSESAIEACFARLNISKEHQLLFMTLMLTTLSGWASYVKYYADWSEQKTLDSCATLKTDYLAVRMIITTLLWQDSIELIAWHNRSKEFELKKNSPMKQLQKAEKEYLLPLLHALKSEPIDLPENVDAQFIFCIDVRSEGLRKALQRFGKYESFGCAGFFGLPIFIKNSTTEELYASCPVLLHPKHTVNQVSCSLYHHKGHKRLRTLRALYQSLKYNFVTSFALVELLGFTTGFWMALKTFTPRIAHTLSRFAYTVLRSESSTKPCLQDISFQDQCMYAKSVLQAIGLTKNFAPIIIFCGHASTTQNNAYATFLNCGACAGRYGGSNAKTIVTILNSKKVRNYLSQIGIVIPSGTCFIAAQHNTTTDHVEIYEDDIFDDSVMQRITNIKNDLKQAQKINCQQRCKKMGINLDVKDSIKQTQLMSLDWAQVRPEWGLAKNASFIIAPSKITEKIDCDGRAFLHSYDYTQDFDGAILTIILTGPMVVGQWINAQYFFSTLDNVAYGSGSKITTNITGKIGIMQGNASDLMHGLPLQSVYAADNQPYHEPLRLMTIVYAPWNFIDKIIQNQPDLQILFRNSWVLLVSIDPDTNDQYFLHKDLVWRKDFFYE</sequence>
<keyword evidence="3 6" id="KW-0479">Metal-binding</keyword>
<dbReference type="GO" id="GO:0008270">
    <property type="term" value="F:zinc ion binding"/>
    <property type="evidence" value="ECO:0007669"/>
    <property type="project" value="UniProtKB-UniRule"/>
</dbReference>
<feature type="binding site" evidence="6">
    <location>
        <position position="445"/>
    </location>
    <ligand>
        <name>Zn(2+)</name>
        <dbReference type="ChEBI" id="CHEBI:29105"/>
    </ligand>
</feature>
<dbReference type="AlphaFoldDB" id="A0A345ZCA0"/>
<keyword evidence="4 6" id="KW-0862">Zinc</keyword>
<dbReference type="GO" id="GO:0005886">
    <property type="term" value="C:plasma membrane"/>
    <property type="evidence" value="ECO:0007669"/>
    <property type="project" value="UniProtKB-SubCell"/>
</dbReference>
<comment type="subunit">
    <text evidence="6">Forms a complex with DabB.</text>
</comment>
<dbReference type="PANTHER" id="PTHR38344:SF1">
    <property type="entry name" value="INORGANIC CARBON TRANSPORTER SUBUNIT DABA-RELATED"/>
    <property type="match status" value="1"/>
</dbReference>
<dbReference type="HAMAP" id="MF_01871">
    <property type="entry name" value="DabA"/>
    <property type="match status" value="1"/>
</dbReference>
<evidence type="ECO:0000256" key="3">
    <source>
        <dbReference type="ARBA" id="ARBA00022723"/>
    </source>
</evidence>
<dbReference type="EMBL" id="CP025544">
    <property type="protein sequence ID" value="AXK60917.1"/>
    <property type="molecule type" value="Genomic_DNA"/>
</dbReference>
<keyword evidence="8" id="KW-1185">Reference proteome</keyword>
<evidence type="ECO:0000256" key="5">
    <source>
        <dbReference type="ARBA" id="ARBA00023136"/>
    </source>
</evidence>
<comment type="subcellular location">
    <subcellularLocation>
        <location evidence="6">Cell membrane</location>
        <topology evidence="6">Peripheral membrane protein</topology>
    </subcellularLocation>
</comment>
<comment type="similarity">
    <text evidence="6">Belongs to the inorganic carbon transporter (TC 9.A.2) DabA family.</text>
</comment>
<dbReference type="Proteomes" id="UP000254834">
    <property type="component" value="Chromosome"/>
</dbReference>
<organism evidence="7 8">
    <name type="scientific">Candidatus Chromulinivorax destructor</name>
    <dbReference type="NCBI Taxonomy" id="2066483"/>
    <lineage>
        <taxon>Bacteria</taxon>
        <taxon>Candidatus Babelota</taxon>
        <taxon>Candidatus Babeliae</taxon>
        <taxon>Candidatus Babeliales</taxon>
        <taxon>Candidatus Chromulinivoraceae</taxon>
        <taxon>Candidatus Chromulinivorax</taxon>
    </lineage>
</organism>
<comment type="function">
    <text evidence="6">Part of an energy-coupled inorganic carbon pump.</text>
</comment>
<keyword evidence="5 6" id="KW-0472">Membrane</keyword>
<dbReference type="PANTHER" id="PTHR38344">
    <property type="entry name" value="UPF0753 PROTEIN AQ_863"/>
    <property type="match status" value="1"/>
</dbReference>
<comment type="cofactor">
    <cofactor evidence="6">
        <name>Zn(2+)</name>
        <dbReference type="ChEBI" id="CHEBI:29105"/>
    </cofactor>
</comment>
<evidence type="ECO:0000256" key="4">
    <source>
        <dbReference type="ARBA" id="ARBA00022833"/>
    </source>
</evidence>
<evidence type="ECO:0000256" key="2">
    <source>
        <dbReference type="ARBA" id="ARBA00022475"/>
    </source>
</evidence>
<evidence type="ECO:0000256" key="1">
    <source>
        <dbReference type="ARBA" id="ARBA00022448"/>
    </source>
</evidence>
<dbReference type="InterPro" id="IPR018752">
    <property type="entry name" value="DabA"/>
</dbReference>
<evidence type="ECO:0000256" key="6">
    <source>
        <dbReference type="HAMAP-Rule" id="MF_01871"/>
    </source>
</evidence>
<proteinExistence type="inferred from homology"/>
<feature type="binding site" evidence="6">
    <location>
        <position position="262"/>
    </location>
    <ligand>
        <name>Zn(2+)</name>
        <dbReference type="ChEBI" id="CHEBI:29105"/>
    </ligand>
</feature>
<protein>
    <recommendedName>
        <fullName evidence="6">Probable inorganic carbon transporter subunit DabA</fullName>
    </recommendedName>
</protein>
<feature type="binding site" evidence="6">
    <location>
        <position position="430"/>
    </location>
    <ligand>
        <name>Zn(2+)</name>
        <dbReference type="ChEBI" id="CHEBI:29105"/>
    </ligand>
</feature>
<dbReference type="OrthoDB" id="9805101at2"/>
<dbReference type="Pfam" id="PF10070">
    <property type="entry name" value="DabA"/>
    <property type="match status" value="2"/>
</dbReference>
<keyword evidence="1 6" id="KW-0813">Transport</keyword>
<accession>A0A345ZCA0</accession>
<keyword evidence="2 6" id="KW-1003">Cell membrane</keyword>
<name>A0A345ZCA0_9BACT</name>